<evidence type="ECO:0000259" key="2">
    <source>
        <dbReference type="Pfam" id="PF21864"/>
    </source>
</evidence>
<comment type="caution">
    <text evidence="3">The sequence shown here is derived from an EMBL/GenBank/DDBJ whole genome shotgun (WGS) entry which is preliminary data.</text>
</comment>
<dbReference type="GO" id="GO:0005739">
    <property type="term" value="C:mitochondrion"/>
    <property type="evidence" value="ECO:0007669"/>
    <property type="project" value="TreeGrafter"/>
</dbReference>
<evidence type="ECO:0000313" key="4">
    <source>
        <dbReference type="Proteomes" id="UP001153555"/>
    </source>
</evidence>
<sequence>MSSRCQPLVPESSFFLSSGDITRAAVMSLLTTFRRPLAAAASASVRFYVTKPWFVRMDNAGGPGASKEQMLDIYVKTLAAALGSEELAKKKIVKFHSLGFKCEIDPGIAAELKEFPTVRYVSPCDQGAKPASNFTGVGNIF</sequence>
<gene>
    <name evidence="3" type="ORF">SHERM_11178</name>
</gene>
<reference evidence="3" key="1">
    <citation type="submission" date="2019-12" db="EMBL/GenBank/DDBJ databases">
        <authorList>
            <person name="Scholes J."/>
        </authorList>
    </citation>
    <scope>NUCLEOTIDE SEQUENCE</scope>
</reference>
<keyword evidence="1" id="KW-0809">Transit peptide</keyword>
<evidence type="ECO:0000313" key="3">
    <source>
        <dbReference type="EMBL" id="CAA0808966.1"/>
    </source>
</evidence>
<dbReference type="Proteomes" id="UP001153555">
    <property type="component" value="Unassembled WGS sequence"/>
</dbReference>
<dbReference type="PANTHER" id="PTHR31346">
    <property type="entry name" value="MULTIPLE ORGANELLAR RNA EDITING FACTOR 2, CHLOROPLASTIC-RELATED-RELATED"/>
    <property type="match status" value="1"/>
</dbReference>
<dbReference type="GO" id="GO:0016554">
    <property type="term" value="P:cytidine to uridine editing"/>
    <property type="evidence" value="ECO:0007669"/>
    <property type="project" value="InterPro"/>
</dbReference>
<dbReference type="EMBL" id="CACSLK010003174">
    <property type="protein sequence ID" value="CAA0808966.1"/>
    <property type="molecule type" value="Genomic_DNA"/>
</dbReference>
<dbReference type="AlphaFoldDB" id="A0A9N7MKA8"/>
<dbReference type="GO" id="GO:0080156">
    <property type="term" value="P:mitochondrial mRNA modification"/>
    <property type="evidence" value="ECO:0007669"/>
    <property type="project" value="TreeGrafter"/>
</dbReference>
<dbReference type="InterPro" id="IPR054059">
    <property type="entry name" value="MORF/ORRM1/DAG-like_MORF"/>
</dbReference>
<dbReference type="InterPro" id="IPR039206">
    <property type="entry name" value="MORF/ORRM1/DAG-like"/>
</dbReference>
<keyword evidence="4" id="KW-1185">Reference proteome</keyword>
<name>A0A9N7MKA8_STRHE</name>
<proteinExistence type="predicted"/>
<accession>A0A9N7MKA8</accession>
<evidence type="ECO:0000256" key="1">
    <source>
        <dbReference type="ARBA" id="ARBA00022946"/>
    </source>
</evidence>
<protein>
    <submittedName>
        <fullName evidence="3">Multiple organellar RNA editing factor 2-chloroplastic</fullName>
    </submittedName>
</protein>
<dbReference type="Pfam" id="PF21864">
    <property type="entry name" value="MORF_dom"/>
    <property type="match status" value="1"/>
</dbReference>
<feature type="domain" description="MORF/ORRM1/DAG-like MORF" evidence="2">
    <location>
        <begin position="51"/>
        <end position="126"/>
    </location>
</feature>
<organism evidence="3 4">
    <name type="scientific">Striga hermonthica</name>
    <name type="common">Purple witchweed</name>
    <name type="synonym">Buchnera hermonthica</name>
    <dbReference type="NCBI Taxonomy" id="68872"/>
    <lineage>
        <taxon>Eukaryota</taxon>
        <taxon>Viridiplantae</taxon>
        <taxon>Streptophyta</taxon>
        <taxon>Embryophyta</taxon>
        <taxon>Tracheophyta</taxon>
        <taxon>Spermatophyta</taxon>
        <taxon>Magnoliopsida</taxon>
        <taxon>eudicotyledons</taxon>
        <taxon>Gunneridae</taxon>
        <taxon>Pentapetalae</taxon>
        <taxon>asterids</taxon>
        <taxon>lamiids</taxon>
        <taxon>Lamiales</taxon>
        <taxon>Orobanchaceae</taxon>
        <taxon>Buchnereae</taxon>
        <taxon>Striga</taxon>
    </lineage>
</organism>